<protein>
    <submittedName>
        <fullName evidence="1">Uncharacterized protein</fullName>
    </submittedName>
</protein>
<keyword evidence="2" id="KW-1185">Reference proteome</keyword>
<dbReference type="RefSeq" id="WP_143114537.1">
    <property type="nucleotide sequence ID" value="NZ_CP067341.1"/>
</dbReference>
<sequence length="88" mass="10295">MKRRQYKKNNLNRAQQYKQILINKGFDKENGYTVTLFRTLNTVDYGVSITNLKGMSTFVFSSLIEELNYSLKAFDTTFNKAYFKEDAA</sequence>
<name>A0ABX7AKU6_9BACI</name>
<dbReference type="Proteomes" id="UP000596049">
    <property type="component" value="Chromosome"/>
</dbReference>
<organism evidence="1 2">
    <name type="scientific">Lysinibacillus agricola</name>
    <dbReference type="NCBI Taxonomy" id="2590012"/>
    <lineage>
        <taxon>Bacteria</taxon>
        <taxon>Bacillati</taxon>
        <taxon>Bacillota</taxon>
        <taxon>Bacilli</taxon>
        <taxon>Bacillales</taxon>
        <taxon>Bacillaceae</taxon>
        <taxon>Lysinibacillus</taxon>
    </lineage>
</organism>
<accession>A0ABX7AKU6</accession>
<evidence type="ECO:0000313" key="2">
    <source>
        <dbReference type="Proteomes" id="UP000596049"/>
    </source>
</evidence>
<gene>
    <name evidence="1" type="ORF">FJQ98_14260</name>
</gene>
<proteinExistence type="predicted"/>
<evidence type="ECO:0000313" key="1">
    <source>
        <dbReference type="EMBL" id="QQP10452.1"/>
    </source>
</evidence>
<reference evidence="1 2" key="1">
    <citation type="submission" date="2020-01" db="EMBL/GenBank/DDBJ databases">
        <authorList>
            <person name="Liu G."/>
            <person name="Liu B."/>
        </authorList>
    </citation>
    <scope>NUCLEOTIDE SEQUENCE [LARGE SCALE GENOMIC DNA]</scope>
    <source>
        <strain evidence="1 2">FJAT-51161</strain>
    </source>
</reference>
<dbReference type="EMBL" id="CP067341">
    <property type="protein sequence ID" value="QQP10452.1"/>
    <property type="molecule type" value="Genomic_DNA"/>
</dbReference>